<feature type="transmembrane region" description="Helical" evidence="4">
    <location>
        <begin position="54"/>
        <end position="76"/>
    </location>
</feature>
<evidence type="ECO:0000256" key="4">
    <source>
        <dbReference type="SAM" id="Phobius"/>
    </source>
</evidence>
<keyword evidence="4" id="KW-0472">Membrane</keyword>
<dbReference type="PANTHER" id="PTHR24421">
    <property type="entry name" value="NITRATE/NITRITE SENSOR PROTEIN NARX-RELATED"/>
    <property type="match status" value="1"/>
</dbReference>
<dbReference type="STRING" id="499555.BJL86_2738"/>
<evidence type="ECO:0000259" key="5">
    <source>
        <dbReference type="Pfam" id="PF07730"/>
    </source>
</evidence>
<sequence length="391" mass="42893">MRNVLGDSPHLLPAAGFQRRAAVPLALVLLVLLIYSYFPFVAQAFDGKNLGQSLFSAIVMTTSFLTGVLFVFRSMAREPRKTPELRRNLVFAVLFVAGVFVLAVAIDFAVWEDDFESSFTGKVYFFFLLVILASLAGLRYGIAVTLVSVLVLTLFTDVGVALGMAANGFVGDILVVTLLMWIRSLITEVDENRRKIAELQVDEERVRFSRDLHDIVGRSFTSIALRSELALESDDVARRNYLEEIGTEARSSLRKTRAIVQGYRNISLEAELEDALMVLRARGILAEVEDEGTVDLDERSAEMAAWALREGATNIIRHAPQATECSIIFVDNRMVISNDGVGAKAGGTTGEGTGILGLRERVASLGGELLTEIKGDRFTLTCEMTATAGRR</sequence>
<reference evidence="6 7" key="1">
    <citation type="submission" date="2016-06" db="EMBL/GenBank/DDBJ databases">
        <title>Complete genome sequence of a saline-alkali tolerant type strain Dietzia timorensis ID05-A0528T.</title>
        <authorList>
            <person name="Wu X."/>
        </authorList>
    </citation>
    <scope>NUCLEOTIDE SEQUENCE [LARGE SCALE GENOMIC DNA]</scope>
    <source>
        <strain evidence="6 7">ID05-A0528</strain>
    </source>
</reference>
<dbReference type="GO" id="GO:0000155">
    <property type="term" value="F:phosphorelay sensor kinase activity"/>
    <property type="evidence" value="ECO:0007669"/>
    <property type="project" value="InterPro"/>
</dbReference>
<feature type="transmembrane region" description="Helical" evidence="4">
    <location>
        <begin position="159"/>
        <end position="182"/>
    </location>
</feature>
<dbReference type="Gene3D" id="1.20.5.1930">
    <property type="match status" value="1"/>
</dbReference>
<feature type="transmembrane region" description="Helical" evidence="4">
    <location>
        <begin position="88"/>
        <end position="111"/>
    </location>
</feature>
<evidence type="ECO:0000313" key="7">
    <source>
        <dbReference type="Proteomes" id="UP000186104"/>
    </source>
</evidence>
<dbReference type="Pfam" id="PF07730">
    <property type="entry name" value="HisKA_3"/>
    <property type="match status" value="1"/>
</dbReference>
<feature type="domain" description="Signal transduction histidine kinase subgroup 3 dimerisation and phosphoacceptor" evidence="5">
    <location>
        <begin position="204"/>
        <end position="265"/>
    </location>
</feature>
<dbReference type="PANTHER" id="PTHR24421:SF63">
    <property type="entry name" value="SENSOR HISTIDINE KINASE DESK"/>
    <property type="match status" value="1"/>
</dbReference>
<keyword evidence="2 6" id="KW-0418">Kinase</keyword>
<feature type="transmembrane region" description="Helical" evidence="4">
    <location>
        <begin position="123"/>
        <end position="152"/>
    </location>
</feature>
<organism evidence="6 7">
    <name type="scientific">Dietzia timorensis</name>
    <dbReference type="NCBI Taxonomy" id="499555"/>
    <lineage>
        <taxon>Bacteria</taxon>
        <taxon>Bacillati</taxon>
        <taxon>Actinomycetota</taxon>
        <taxon>Actinomycetes</taxon>
        <taxon>Mycobacteriales</taxon>
        <taxon>Dietziaceae</taxon>
        <taxon>Dietzia</taxon>
    </lineage>
</organism>
<dbReference type="InterPro" id="IPR050482">
    <property type="entry name" value="Sensor_HK_TwoCompSys"/>
</dbReference>
<evidence type="ECO:0000313" key="6">
    <source>
        <dbReference type="EMBL" id="ANI93498.1"/>
    </source>
</evidence>
<evidence type="ECO:0000256" key="2">
    <source>
        <dbReference type="ARBA" id="ARBA00022777"/>
    </source>
</evidence>
<name>A0A173LPD0_9ACTN</name>
<proteinExistence type="predicted"/>
<dbReference type="InterPro" id="IPR011712">
    <property type="entry name" value="Sig_transdc_His_kin_sub3_dim/P"/>
</dbReference>
<accession>A0A173LPD0</accession>
<evidence type="ECO:0000256" key="1">
    <source>
        <dbReference type="ARBA" id="ARBA00022679"/>
    </source>
</evidence>
<dbReference type="GO" id="GO:0016020">
    <property type="term" value="C:membrane"/>
    <property type="evidence" value="ECO:0007669"/>
    <property type="project" value="InterPro"/>
</dbReference>
<dbReference type="KEGG" id="dtm:BJL86_2738"/>
<gene>
    <name evidence="6" type="ORF">BJL86_2738</name>
</gene>
<keyword evidence="7" id="KW-1185">Reference proteome</keyword>
<dbReference type="AlphaFoldDB" id="A0A173LPD0"/>
<feature type="transmembrane region" description="Helical" evidence="4">
    <location>
        <begin position="21"/>
        <end position="42"/>
    </location>
</feature>
<dbReference type="GO" id="GO:0046983">
    <property type="term" value="F:protein dimerization activity"/>
    <property type="evidence" value="ECO:0007669"/>
    <property type="project" value="InterPro"/>
</dbReference>
<dbReference type="Gene3D" id="3.30.565.10">
    <property type="entry name" value="Histidine kinase-like ATPase, C-terminal domain"/>
    <property type="match status" value="1"/>
</dbReference>
<evidence type="ECO:0000256" key="3">
    <source>
        <dbReference type="ARBA" id="ARBA00023012"/>
    </source>
</evidence>
<dbReference type="Proteomes" id="UP000186104">
    <property type="component" value="Chromosome"/>
</dbReference>
<dbReference type="EMBL" id="CP015961">
    <property type="protein sequence ID" value="ANI93498.1"/>
    <property type="molecule type" value="Genomic_DNA"/>
</dbReference>
<keyword evidence="4" id="KW-0812">Transmembrane</keyword>
<protein>
    <submittedName>
        <fullName evidence="6">Sensor histidine kinase YvfT</fullName>
    </submittedName>
</protein>
<keyword evidence="1" id="KW-0808">Transferase</keyword>
<dbReference type="InterPro" id="IPR036890">
    <property type="entry name" value="HATPase_C_sf"/>
</dbReference>
<keyword evidence="3" id="KW-0902">Two-component regulatory system</keyword>
<keyword evidence="4" id="KW-1133">Transmembrane helix</keyword>